<evidence type="ECO:0000256" key="1">
    <source>
        <dbReference type="ARBA" id="ARBA00004651"/>
    </source>
</evidence>
<dbReference type="AlphaFoldDB" id="A0A6I3IQL2"/>
<feature type="transmembrane region" description="Helical" evidence="7">
    <location>
        <begin position="80"/>
        <end position="100"/>
    </location>
</feature>
<feature type="transmembrane region" description="Helical" evidence="7">
    <location>
        <begin position="16"/>
        <end position="35"/>
    </location>
</feature>
<keyword evidence="9" id="KW-1185">Reference proteome</keyword>
<dbReference type="GO" id="GO:0005886">
    <property type="term" value="C:plasma membrane"/>
    <property type="evidence" value="ECO:0007669"/>
    <property type="project" value="UniProtKB-SubCell"/>
</dbReference>
<evidence type="ECO:0000256" key="4">
    <source>
        <dbReference type="ARBA" id="ARBA00022692"/>
    </source>
</evidence>
<feature type="transmembrane region" description="Helical" evidence="7">
    <location>
        <begin position="112"/>
        <end position="130"/>
    </location>
</feature>
<evidence type="ECO:0000256" key="6">
    <source>
        <dbReference type="ARBA" id="ARBA00023136"/>
    </source>
</evidence>
<feature type="transmembrane region" description="Helical" evidence="7">
    <location>
        <begin position="55"/>
        <end position="74"/>
    </location>
</feature>
<dbReference type="Proteomes" id="UP000431092">
    <property type="component" value="Unassembled WGS sequence"/>
</dbReference>
<proteinExistence type="inferred from homology"/>
<comment type="similarity">
    <text evidence="2">Belongs to the DoxX family.</text>
</comment>
<keyword evidence="6 7" id="KW-0472">Membrane</keyword>
<keyword evidence="3" id="KW-1003">Cell membrane</keyword>
<dbReference type="InterPro" id="IPR051907">
    <property type="entry name" value="DoxX-like_oxidoreductase"/>
</dbReference>
<comment type="caution">
    <text evidence="8">The sequence shown here is derived from an EMBL/GenBank/DDBJ whole genome shotgun (WGS) entry which is preliminary data.</text>
</comment>
<dbReference type="RefSeq" id="WP_154592323.1">
    <property type="nucleotide sequence ID" value="NZ_WLVL01000016.1"/>
</dbReference>
<dbReference type="EMBL" id="WLVL01000016">
    <property type="protein sequence ID" value="MTB70979.1"/>
    <property type="molecule type" value="Genomic_DNA"/>
</dbReference>
<gene>
    <name evidence="8" type="ORF">GGG17_03120</name>
</gene>
<dbReference type="InterPro" id="IPR032808">
    <property type="entry name" value="DoxX"/>
</dbReference>
<reference evidence="8 9" key="1">
    <citation type="submission" date="2019-11" db="EMBL/GenBank/DDBJ databases">
        <title>Whole genome sequencing identifies a novel species of the genus Arsenicicoccus isolated from human blood.</title>
        <authorList>
            <person name="Jeong J.H."/>
            <person name="Kweon O.J."/>
            <person name="Kim H.R."/>
            <person name="Kim T.-H."/>
            <person name="Ha S.-M."/>
            <person name="Lee M.-K."/>
        </authorList>
    </citation>
    <scope>NUCLEOTIDE SEQUENCE [LARGE SCALE GENOMIC DNA]</scope>
    <source>
        <strain evidence="8 9">MKL-02</strain>
    </source>
</reference>
<dbReference type="Pfam" id="PF07681">
    <property type="entry name" value="DoxX"/>
    <property type="match status" value="1"/>
</dbReference>
<keyword evidence="4 7" id="KW-0812">Transmembrane</keyword>
<name>A0A6I3IQL2_9MICO</name>
<dbReference type="PANTHER" id="PTHR33452:SF1">
    <property type="entry name" value="INNER MEMBRANE PROTEIN YPHA-RELATED"/>
    <property type="match status" value="1"/>
</dbReference>
<dbReference type="PANTHER" id="PTHR33452">
    <property type="entry name" value="OXIDOREDUCTASE CATD-RELATED"/>
    <property type="match status" value="1"/>
</dbReference>
<evidence type="ECO:0000256" key="7">
    <source>
        <dbReference type="SAM" id="Phobius"/>
    </source>
</evidence>
<accession>A0A6I3IQL2</accession>
<comment type="subcellular location">
    <subcellularLocation>
        <location evidence="1">Cell membrane</location>
        <topology evidence="1">Multi-pass membrane protein</topology>
    </subcellularLocation>
</comment>
<protein>
    <submittedName>
        <fullName evidence="8">DoxX family membrane protein</fullName>
    </submittedName>
</protein>
<sequence length="154" mass="15934">MASLHQTPFSDNPVRAVLLLGCRILLGLVLIAHGWQKLTIIGIDGVAAQMARSGVPVPTLAAIVAATIEFVGGICILLGLFTWVAGSLVALLMAGAYAFVHRGNGVLVDNGGWELVAAIGVAALLLALTSPGDLSLDQALSAPHGRPRRRGRRS</sequence>
<evidence type="ECO:0000256" key="5">
    <source>
        <dbReference type="ARBA" id="ARBA00022989"/>
    </source>
</evidence>
<evidence type="ECO:0000256" key="2">
    <source>
        <dbReference type="ARBA" id="ARBA00006679"/>
    </source>
</evidence>
<evidence type="ECO:0000256" key="3">
    <source>
        <dbReference type="ARBA" id="ARBA00022475"/>
    </source>
</evidence>
<evidence type="ECO:0000313" key="9">
    <source>
        <dbReference type="Proteomes" id="UP000431092"/>
    </source>
</evidence>
<organism evidence="8 9">
    <name type="scientific">Arsenicicoccus cauae</name>
    <dbReference type="NCBI Taxonomy" id="2663847"/>
    <lineage>
        <taxon>Bacteria</taxon>
        <taxon>Bacillati</taxon>
        <taxon>Actinomycetota</taxon>
        <taxon>Actinomycetes</taxon>
        <taxon>Micrococcales</taxon>
        <taxon>Intrasporangiaceae</taxon>
        <taxon>Arsenicicoccus</taxon>
    </lineage>
</organism>
<keyword evidence="5 7" id="KW-1133">Transmembrane helix</keyword>
<evidence type="ECO:0000313" key="8">
    <source>
        <dbReference type="EMBL" id="MTB70979.1"/>
    </source>
</evidence>